<evidence type="ECO:0000313" key="5">
    <source>
        <dbReference type="EMBL" id="KAA4098112.1"/>
    </source>
</evidence>
<keyword evidence="1" id="KW-0067">ATP-binding</keyword>
<dbReference type="Proteomes" id="UP000365824">
    <property type="component" value="Unassembled WGS sequence"/>
</dbReference>
<evidence type="ECO:0000313" key="7">
    <source>
        <dbReference type="EMBL" id="KAB1321410.1"/>
    </source>
</evidence>
<dbReference type="GO" id="GO:0046872">
    <property type="term" value="F:metal ion binding"/>
    <property type="evidence" value="ECO:0007669"/>
    <property type="project" value="InterPro"/>
</dbReference>
<dbReference type="InterPro" id="IPR026838">
    <property type="entry name" value="YheC/D"/>
</dbReference>
<dbReference type="EMBL" id="VWLB01000030">
    <property type="protein sequence ID" value="KAA3926507.1"/>
    <property type="molecule type" value="Genomic_DNA"/>
</dbReference>
<dbReference type="EMBL" id="VWFC01000036">
    <property type="protein sequence ID" value="KAB1321410.1"/>
    <property type="molecule type" value="Genomic_DNA"/>
</dbReference>
<dbReference type="PANTHER" id="PTHR21621">
    <property type="entry name" value="RIBOSOMAL PROTEIN S6 MODIFICATION PROTEIN"/>
    <property type="match status" value="1"/>
</dbReference>
<dbReference type="Proteomes" id="UP001219389">
    <property type="component" value="Unassembled WGS sequence"/>
</dbReference>
<keyword evidence="1" id="KW-0547">Nucleotide-binding</keyword>
<dbReference type="GO" id="GO:0005524">
    <property type="term" value="F:ATP binding"/>
    <property type="evidence" value="ECO:0007669"/>
    <property type="project" value="UniProtKB-UniRule"/>
</dbReference>
<dbReference type="EMBL" id="VWKB01000015">
    <property type="protein sequence ID" value="KAA4098112.1"/>
    <property type="molecule type" value="Genomic_DNA"/>
</dbReference>
<dbReference type="GO" id="GO:0009432">
    <property type="term" value="P:SOS response"/>
    <property type="evidence" value="ECO:0007669"/>
    <property type="project" value="TreeGrafter"/>
</dbReference>
<evidence type="ECO:0000259" key="2">
    <source>
        <dbReference type="PROSITE" id="PS50975"/>
    </source>
</evidence>
<reference evidence="8" key="2">
    <citation type="submission" date="2022-10" db="EMBL/GenBank/DDBJ databases">
        <title>Human gut microbiome strain richness.</title>
        <authorList>
            <person name="Chen-Liaw A."/>
        </authorList>
    </citation>
    <scope>NUCLEOTIDE SEQUENCE</scope>
    <source>
        <strain evidence="8">BSD2780120875st1_E1_BSD2780120875_150330</strain>
    </source>
</reference>
<feature type="domain" description="ATP-grasp" evidence="2">
    <location>
        <begin position="105"/>
        <end position="332"/>
    </location>
</feature>
<dbReference type="GO" id="GO:0005737">
    <property type="term" value="C:cytoplasm"/>
    <property type="evidence" value="ECO:0007669"/>
    <property type="project" value="TreeGrafter"/>
</dbReference>
<dbReference type="EMBL" id="VWFO01000038">
    <property type="protein sequence ID" value="KAA4661649.1"/>
    <property type="molecule type" value="Genomic_DNA"/>
</dbReference>
<dbReference type="GO" id="GO:0018169">
    <property type="term" value="F:ribosomal S6-glutamic acid ligase activity"/>
    <property type="evidence" value="ECO:0007669"/>
    <property type="project" value="TreeGrafter"/>
</dbReference>
<dbReference type="SUPFAM" id="SSF56059">
    <property type="entry name" value="Glutathione synthetase ATP-binding domain-like"/>
    <property type="match status" value="1"/>
</dbReference>
<dbReference type="RefSeq" id="WP_004309702.1">
    <property type="nucleotide sequence ID" value="NZ_CAAKNR010000039.1"/>
</dbReference>
<dbReference type="STRING" id="28116.Bovatus_01426"/>
<accession>A0A139KMJ3</accession>
<evidence type="ECO:0000313" key="12">
    <source>
        <dbReference type="Proteomes" id="UP000435985"/>
    </source>
</evidence>
<evidence type="ECO:0000313" key="10">
    <source>
        <dbReference type="Proteomes" id="UP000365824"/>
    </source>
</evidence>
<dbReference type="EMBL" id="JAQNZF010000014">
    <property type="protein sequence ID" value="MDC2743065.1"/>
    <property type="molecule type" value="Genomic_DNA"/>
</dbReference>
<dbReference type="AlphaFoldDB" id="A0A139KMJ3"/>
<dbReference type="Proteomes" id="UP000435985">
    <property type="component" value="Unassembled WGS sequence"/>
</dbReference>
<evidence type="ECO:0000313" key="4">
    <source>
        <dbReference type="EMBL" id="KAA3952148.1"/>
    </source>
</evidence>
<evidence type="ECO:0000313" key="13">
    <source>
        <dbReference type="Proteomes" id="UP000473905"/>
    </source>
</evidence>
<dbReference type="Proteomes" id="UP000323717">
    <property type="component" value="Unassembled WGS sequence"/>
</dbReference>
<sequence>MQIIVVSNSLSKRIEYFIEAGKHLQVEVRFMTYGELFNCLPQLRQAVIKLEPCVSDETNFLKYALLNQAYKETLQRLGEMRLSDDVCFLNTPHALLRALDKKETKQVLMDRGLKVTPMLPSPRSFDELRELLADCGRGCFLKPRYGSGAGGIMAVRYQPNRNKWVVYTTLQQVDGVIHNTKRINRLSTEKEMIPLAEAVMQTEAILEEWIPKEQLQGENYDLRVVCRESEIDYIVVRCSKGSITNLHLNNKAHWWNELSLPEVVRQQIYFQCQEAVQSLDLQYAGVDVLIERGTDIPYIIEVNGQGDHVYQDMFAHNSIYIQQIKNIKKRYNHANR</sequence>
<dbReference type="Proteomes" id="UP000375690">
    <property type="component" value="Unassembled WGS sequence"/>
</dbReference>
<dbReference type="InterPro" id="IPR011761">
    <property type="entry name" value="ATP-grasp"/>
</dbReference>
<evidence type="ECO:0000313" key="9">
    <source>
        <dbReference type="Proteomes" id="UP000323717"/>
    </source>
</evidence>
<evidence type="ECO:0000313" key="8">
    <source>
        <dbReference type="EMBL" id="MDC2743065.1"/>
    </source>
</evidence>
<name>A0A139KMJ3_BACOV</name>
<protein>
    <submittedName>
        <fullName evidence="3">ATP-grasp domain-containing protein</fullName>
    </submittedName>
    <submittedName>
        <fullName evidence="8">STM4014 family protein</fullName>
    </submittedName>
</protein>
<dbReference type="NCBIfam" id="NF038074">
    <property type="entry name" value="fam_STM4014"/>
    <property type="match status" value="1"/>
</dbReference>
<keyword evidence="13" id="KW-1185">Reference proteome</keyword>
<dbReference type="PANTHER" id="PTHR21621:SF0">
    <property type="entry name" value="BETA-CITRYLGLUTAMATE SYNTHASE B-RELATED"/>
    <property type="match status" value="1"/>
</dbReference>
<reference evidence="9 10" key="1">
    <citation type="journal article" date="2019" name="Nat. Med.">
        <title>A library of human gut bacterial isolates paired with longitudinal multiomics data enables mechanistic microbiome research.</title>
        <authorList>
            <person name="Poyet M."/>
            <person name="Groussin M."/>
            <person name="Gibbons S.M."/>
            <person name="Avila-Pacheco J."/>
            <person name="Jiang X."/>
            <person name="Kearney S.M."/>
            <person name="Perrotta A.R."/>
            <person name="Berdy B."/>
            <person name="Zhao S."/>
            <person name="Lieberman T.D."/>
            <person name="Swanson P.K."/>
            <person name="Smith M."/>
            <person name="Roesemann S."/>
            <person name="Alexander J.E."/>
            <person name="Rich S.A."/>
            <person name="Livny J."/>
            <person name="Vlamakis H."/>
            <person name="Clish C."/>
            <person name="Bullock K."/>
            <person name="Deik A."/>
            <person name="Scott J."/>
            <person name="Pierce K.A."/>
            <person name="Xavier R.J."/>
            <person name="Alm E.J."/>
        </authorList>
    </citation>
    <scope>NUCLEOTIDE SEQUENCE [LARGE SCALE GENOMIC DNA]</scope>
    <source>
        <strain evidence="5 13">BIOML-A134</strain>
        <strain evidence="6 12">BIOML-A14</strain>
        <strain evidence="3 10">BIOML-A160</strain>
        <strain evidence="4 9">BIOML-A163</strain>
        <strain evidence="7 11">BIOML-A2</strain>
    </source>
</reference>
<evidence type="ECO:0000313" key="6">
    <source>
        <dbReference type="EMBL" id="KAA4661649.1"/>
    </source>
</evidence>
<dbReference type="PROSITE" id="PS50975">
    <property type="entry name" value="ATP_GRASP"/>
    <property type="match status" value="1"/>
</dbReference>
<evidence type="ECO:0000256" key="1">
    <source>
        <dbReference type="PROSITE-ProRule" id="PRU00409"/>
    </source>
</evidence>
<organism evidence="3 10">
    <name type="scientific">Bacteroides ovatus</name>
    <dbReference type="NCBI Taxonomy" id="28116"/>
    <lineage>
        <taxon>Bacteria</taxon>
        <taxon>Pseudomonadati</taxon>
        <taxon>Bacteroidota</taxon>
        <taxon>Bacteroidia</taxon>
        <taxon>Bacteroidales</taxon>
        <taxon>Bacteroidaceae</taxon>
        <taxon>Bacteroides</taxon>
    </lineage>
</organism>
<proteinExistence type="predicted"/>
<dbReference type="InterPro" id="IPR047778">
    <property type="entry name" value="STM4014-like"/>
</dbReference>
<dbReference type="Gene3D" id="3.30.470.20">
    <property type="entry name" value="ATP-grasp fold, B domain"/>
    <property type="match status" value="1"/>
</dbReference>
<evidence type="ECO:0000313" key="11">
    <source>
        <dbReference type="Proteomes" id="UP000375690"/>
    </source>
</evidence>
<evidence type="ECO:0000313" key="3">
    <source>
        <dbReference type="EMBL" id="KAA3926507.1"/>
    </source>
</evidence>
<gene>
    <name evidence="7" type="ORF">F3B53_21880</name>
    <name evidence="6" type="ORF">F3B98_22250</name>
    <name evidence="5" type="ORF">F3D66_11965</name>
    <name evidence="4" type="ORF">F3D71_10295</name>
    <name evidence="3" type="ORF">F3F25_17395</name>
    <name evidence="8" type="ORF">PO382_12615</name>
</gene>
<comment type="caution">
    <text evidence="3">The sequence shown here is derived from an EMBL/GenBank/DDBJ whole genome shotgun (WGS) entry which is preliminary data.</text>
</comment>
<dbReference type="Proteomes" id="UP000473905">
    <property type="component" value="Unassembled WGS sequence"/>
</dbReference>
<dbReference type="Pfam" id="PF14398">
    <property type="entry name" value="ATPgrasp_YheCD"/>
    <property type="match status" value="1"/>
</dbReference>
<dbReference type="EMBL" id="VWLE01000116">
    <property type="protein sequence ID" value="KAA3952148.1"/>
    <property type="molecule type" value="Genomic_DNA"/>
</dbReference>